<name>A0A1D9NZZ2_9FIRM</name>
<dbReference type="GO" id="GO:0008967">
    <property type="term" value="F:phosphoglycolate phosphatase activity"/>
    <property type="evidence" value="ECO:0007669"/>
    <property type="project" value="TreeGrafter"/>
</dbReference>
<dbReference type="InterPro" id="IPR041492">
    <property type="entry name" value="HAD_2"/>
</dbReference>
<keyword evidence="1" id="KW-0378">Hydrolase</keyword>
<dbReference type="InterPro" id="IPR006439">
    <property type="entry name" value="HAD-SF_hydro_IA"/>
</dbReference>
<evidence type="ECO:0000313" key="2">
    <source>
        <dbReference type="Proteomes" id="UP000179284"/>
    </source>
</evidence>
<dbReference type="SFLD" id="SFLDG01129">
    <property type="entry name" value="C1.5:_HAD__Beta-PGM__Phosphata"/>
    <property type="match status" value="1"/>
</dbReference>
<dbReference type="InterPro" id="IPR050155">
    <property type="entry name" value="HAD-like_hydrolase_sf"/>
</dbReference>
<dbReference type="SUPFAM" id="SSF56784">
    <property type="entry name" value="HAD-like"/>
    <property type="match status" value="1"/>
</dbReference>
<proteinExistence type="predicted"/>
<dbReference type="SFLD" id="SFLDG01135">
    <property type="entry name" value="C1.5.6:_HAD__Beta-PGM__Phospha"/>
    <property type="match status" value="1"/>
</dbReference>
<dbReference type="PANTHER" id="PTHR43434:SF1">
    <property type="entry name" value="PHOSPHOGLYCOLATE PHOSPHATASE"/>
    <property type="match status" value="1"/>
</dbReference>
<dbReference type="AlphaFoldDB" id="A0A1D9NZZ2"/>
<protein>
    <submittedName>
        <fullName evidence="1">HAD family hydrolase</fullName>
    </submittedName>
</protein>
<dbReference type="Gene3D" id="3.40.50.1000">
    <property type="entry name" value="HAD superfamily/HAD-like"/>
    <property type="match status" value="1"/>
</dbReference>
<dbReference type="Pfam" id="PF13419">
    <property type="entry name" value="HAD_2"/>
    <property type="match status" value="1"/>
</dbReference>
<dbReference type="NCBIfam" id="TIGR01662">
    <property type="entry name" value="HAD-SF-IIIA"/>
    <property type="match status" value="1"/>
</dbReference>
<dbReference type="EMBL" id="CP017831">
    <property type="protein sequence ID" value="AOZ95833.1"/>
    <property type="molecule type" value="Genomic_DNA"/>
</dbReference>
<keyword evidence="2" id="KW-1185">Reference proteome</keyword>
<dbReference type="NCBIfam" id="TIGR01549">
    <property type="entry name" value="HAD-SF-IA-v1"/>
    <property type="match status" value="1"/>
</dbReference>
<dbReference type="InterPro" id="IPR006549">
    <property type="entry name" value="HAD-SF_hydro_IIIA"/>
</dbReference>
<dbReference type="InterPro" id="IPR023198">
    <property type="entry name" value="PGP-like_dom2"/>
</dbReference>
<accession>A0A1D9NZZ2</accession>
<dbReference type="OrthoDB" id="9807630at2"/>
<dbReference type="PROSITE" id="PS01228">
    <property type="entry name" value="COF_1"/>
    <property type="match status" value="1"/>
</dbReference>
<dbReference type="GO" id="GO:0006281">
    <property type="term" value="P:DNA repair"/>
    <property type="evidence" value="ECO:0007669"/>
    <property type="project" value="TreeGrafter"/>
</dbReference>
<dbReference type="KEGG" id="bhu:bhn_I0799"/>
<dbReference type="Proteomes" id="UP000179284">
    <property type="component" value="Chromosome I"/>
</dbReference>
<sequence length="217" mass="24555">MNYKAVIFDMDGTVLNTIEDLTDSVNYIMRKFDLPEKTLDKVKHSVGSGAAVLMERILPEGMDKERFNEILEAYKAYYFDHCNIKTGPYKHIPELLAELKKRGYKMAIVSNKSMGAVKELRDLYFKDYVDVAIGVAEGLERKPAPDECLEAIKQLGVSKEECIYVGDSEIDHLTAVNTGLKCISCLWGFRTKEELLKVGAGDNYFVNDPLEILEILK</sequence>
<gene>
    <name evidence="1" type="ORF">bhn_I0799</name>
</gene>
<reference evidence="2" key="1">
    <citation type="submission" date="2016-10" db="EMBL/GenBank/DDBJ databases">
        <title>The complete genome sequence of the rumen bacterium Butyrivibrio hungatei MB2003.</title>
        <authorList>
            <person name="Palevich N."/>
            <person name="Kelly W.J."/>
            <person name="Leahy S.C."/>
            <person name="Altermann E."/>
            <person name="Rakonjac J."/>
            <person name="Attwood G.T."/>
        </authorList>
    </citation>
    <scope>NUCLEOTIDE SEQUENCE [LARGE SCALE GENOMIC DNA]</scope>
    <source>
        <strain evidence="2">MB2003</strain>
    </source>
</reference>
<dbReference type="RefSeq" id="WP_071175571.1">
    <property type="nucleotide sequence ID" value="NZ_CP017831.1"/>
</dbReference>
<dbReference type="InterPro" id="IPR036412">
    <property type="entry name" value="HAD-like_sf"/>
</dbReference>
<dbReference type="Gene3D" id="1.10.150.240">
    <property type="entry name" value="Putative phosphatase, domain 2"/>
    <property type="match status" value="1"/>
</dbReference>
<evidence type="ECO:0000313" key="1">
    <source>
        <dbReference type="EMBL" id="AOZ95833.1"/>
    </source>
</evidence>
<dbReference type="PANTHER" id="PTHR43434">
    <property type="entry name" value="PHOSPHOGLYCOLATE PHOSPHATASE"/>
    <property type="match status" value="1"/>
</dbReference>
<dbReference type="GO" id="GO:0005829">
    <property type="term" value="C:cytosol"/>
    <property type="evidence" value="ECO:0007669"/>
    <property type="project" value="TreeGrafter"/>
</dbReference>
<organism evidence="1 2">
    <name type="scientific">Butyrivibrio hungatei</name>
    <dbReference type="NCBI Taxonomy" id="185008"/>
    <lineage>
        <taxon>Bacteria</taxon>
        <taxon>Bacillati</taxon>
        <taxon>Bacillota</taxon>
        <taxon>Clostridia</taxon>
        <taxon>Lachnospirales</taxon>
        <taxon>Lachnospiraceae</taxon>
        <taxon>Butyrivibrio</taxon>
    </lineage>
</organism>
<dbReference type="InterPro" id="IPR023214">
    <property type="entry name" value="HAD_sf"/>
</dbReference>
<dbReference type="SFLD" id="SFLDS00003">
    <property type="entry name" value="Haloacid_Dehalogenase"/>
    <property type="match status" value="1"/>
</dbReference>